<dbReference type="Proteomes" id="UP001497644">
    <property type="component" value="Unassembled WGS sequence"/>
</dbReference>
<proteinExistence type="predicted"/>
<sequence length="288" mass="32374">MPRVGRPEKIDMELLKQKVSQYKDRLITAKGTIVSKLDSVWVTLAKEMNYATTPGSLYTYVTCNKSGLKDILIRPATPPPVIENVEETYLSAAADSSANSANTTKSLDVSKAGNASTFIITIPKEAFMSLIMRKIYRRRDKGKPESIREYTILQPGMWQHIFNEKIWAATKITCGFNLKNHKLLCNGEYGYANGTCKCGAIMRCDIDNSTANDLTKIVCTFIEGKSRCGKRYLRRPIRDKIAEKLKTTTAMAYRTELAEELMSTSDIQEPPHLFSTNVLRVAKKKIIV</sequence>
<evidence type="ECO:0000313" key="1">
    <source>
        <dbReference type="EMBL" id="CAL1672373.1"/>
    </source>
</evidence>
<accession>A0AAV2MYB0</accession>
<evidence type="ECO:0000313" key="2">
    <source>
        <dbReference type="Proteomes" id="UP001497644"/>
    </source>
</evidence>
<dbReference type="AlphaFoldDB" id="A0AAV2MYB0"/>
<reference evidence="1" key="1">
    <citation type="submission" date="2024-04" db="EMBL/GenBank/DDBJ databases">
        <authorList>
            <consortium name="Molecular Ecology Group"/>
        </authorList>
    </citation>
    <scope>NUCLEOTIDE SEQUENCE</scope>
</reference>
<protein>
    <submittedName>
        <fullName evidence="1">Uncharacterized protein</fullName>
    </submittedName>
</protein>
<dbReference type="EMBL" id="CAXIPU020000531">
    <property type="protein sequence ID" value="CAL1672373.1"/>
    <property type="molecule type" value="Genomic_DNA"/>
</dbReference>
<keyword evidence="2" id="KW-1185">Reference proteome</keyword>
<organism evidence="1 2">
    <name type="scientific">Lasius platythorax</name>
    <dbReference type="NCBI Taxonomy" id="488582"/>
    <lineage>
        <taxon>Eukaryota</taxon>
        <taxon>Metazoa</taxon>
        <taxon>Ecdysozoa</taxon>
        <taxon>Arthropoda</taxon>
        <taxon>Hexapoda</taxon>
        <taxon>Insecta</taxon>
        <taxon>Pterygota</taxon>
        <taxon>Neoptera</taxon>
        <taxon>Endopterygota</taxon>
        <taxon>Hymenoptera</taxon>
        <taxon>Apocrita</taxon>
        <taxon>Aculeata</taxon>
        <taxon>Formicoidea</taxon>
        <taxon>Formicidae</taxon>
        <taxon>Formicinae</taxon>
        <taxon>Lasius</taxon>
        <taxon>Lasius</taxon>
    </lineage>
</organism>
<name>A0AAV2MYB0_9HYME</name>
<comment type="caution">
    <text evidence="1">The sequence shown here is derived from an EMBL/GenBank/DDBJ whole genome shotgun (WGS) entry which is preliminary data.</text>
</comment>
<gene>
    <name evidence="1" type="ORF">LPLAT_LOCUS7042</name>
</gene>